<accession>A0A0E9VWK1</accession>
<evidence type="ECO:0000313" key="1">
    <source>
        <dbReference type="EMBL" id="JAH82436.1"/>
    </source>
</evidence>
<dbReference type="EMBL" id="GBXM01026141">
    <property type="protein sequence ID" value="JAH82436.1"/>
    <property type="molecule type" value="Transcribed_RNA"/>
</dbReference>
<sequence length="43" mass="4949">MKEISQQPEELPCLSQYSSLAFAVNKQMSTCTQLQIFILQSHF</sequence>
<organism evidence="1">
    <name type="scientific">Anguilla anguilla</name>
    <name type="common">European freshwater eel</name>
    <name type="synonym">Muraena anguilla</name>
    <dbReference type="NCBI Taxonomy" id="7936"/>
    <lineage>
        <taxon>Eukaryota</taxon>
        <taxon>Metazoa</taxon>
        <taxon>Chordata</taxon>
        <taxon>Craniata</taxon>
        <taxon>Vertebrata</taxon>
        <taxon>Euteleostomi</taxon>
        <taxon>Actinopterygii</taxon>
        <taxon>Neopterygii</taxon>
        <taxon>Teleostei</taxon>
        <taxon>Anguilliformes</taxon>
        <taxon>Anguillidae</taxon>
        <taxon>Anguilla</taxon>
    </lineage>
</organism>
<proteinExistence type="predicted"/>
<dbReference type="AlphaFoldDB" id="A0A0E9VWK1"/>
<protein>
    <submittedName>
        <fullName evidence="1">Uncharacterized protein</fullName>
    </submittedName>
</protein>
<reference evidence="1" key="2">
    <citation type="journal article" date="2015" name="Fish Shellfish Immunol.">
        <title>Early steps in the European eel (Anguilla anguilla)-Vibrio vulnificus interaction in the gills: Role of the RtxA13 toxin.</title>
        <authorList>
            <person name="Callol A."/>
            <person name="Pajuelo D."/>
            <person name="Ebbesson L."/>
            <person name="Teles M."/>
            <person name="MacKenzie S."/>
            <person name="Amaro C."/>
        </authorList>
    </citation>
    <scope>NUCLEOTIDE SEQUENCE</scope>
</reference>
<reference evidence="1" key="1">
    <citation type="submission" date="2014-11" db="EMBL/GenBank/DDBJ databases">
        <authorList>
            <person name="Amaro Gonzalez C."/>
        </authorList>
    </citation>
    <scope>NUCLEOTIDE SEQUENCE</scope>
</reference>
<name>A0A0E9VWK1_ANGAN</name>